<accession>A0A0F3MSS5</accession>
<protein>
    <submittedName>
        <fullName evidence="1">Uncharacterized protein</fullName>
    </submittedName>
</protein>
<evidence type="ECO:0000313" key="1">
    <source>
        <dbReference type="EMBL" id="KJV58711.1"/>
    </source>
</evidence>
<comment type="caution">
    <text evidence="1">The sequence shown here is derived from an EMBL/GenBank/DDBJ whole genome shotgun (WGS) entry which is preliminary data.</text>
</comment>
<gene>
    <name evidence="1" type="ORF">RFEPED_1103</name>
</gene>
<dbReference type="Proteomes" id="UP000033475">
    <property type="component" value="Unassembled WGS sequence"/>
</dbReference>
<sequence length="47" mass="5569">MRGKIENFDEAIQLKMRSIFLLFSGLPRRFAPRNDDLVSTQKQHHII</sequence>
<name>A0A0F3MSS5_RICFI</name>
<evidence type="ECO:0000313" key="2">
    <source>
        <dbReference type="Proteomes" id="UP000033475"/>
    </source>
</evidence>
<organism evidence="1 2">
    <name type="scientific">Rickettsia felis str. Pedreira</name>
    <dbReference type="NCBI Taxonomy" id="1359196"/>
    <lineage>
        <taxon>Bacteria</taxon>
        <taxon>Pseudomonadati</taxon>
        <taxon>Pseudomonadota</taxon>
        <taxon>Alphaproteobacteria</taxon>
        <taxon>Rickettsiales</taxon>
        <taxon>Rickettsiaceae</taxon>
        <taxon>Rickettsieae</taxon>
        <taxon>Rickettsia</taxon>
        <taxon>spotted fever group</taxon>
    </lineage>
</organism>
<dbReference type="EMBL" id="LANQ01000001">
    <property type="protein sequence ID" value="KJV58711.1"/>
    <property type="molecule type" value="Genomic_DNA"/>
</dbReference>
<dbReference type="AlphaFoldDB" id="A0A0F3MSS5"/>
<reference evidence="1 2" key="1">
    <citation type="submission" date="2015-01" db="EMBL/GenBank/DDBJ databases">
        <title>Genome Sequencing of Rickettsiales.</title>
        <authorList>
            <person name="Daugherty S.C."/>
            <person name="Su Q."/>
            <person name="Abolude K."/>
            <person name="Beier-Sexton M."/>
            <person name="Carlyon J.A."/>
            <person name="Carter R."/>
            <person name="Day N.P."/>
            <person name="Dumler S.J."/>
            <person name="Dyachenko V."/>
            <person name="Godinez A."/>
            <person name="Kurtti T.J."/>
            <person name="Lichay M."/>
            <person name="Mullins K.E."/>
            <person name="Ott S."/>
            <person name="Pappas-Brown V."/>
            <person name="Paris D.H."/>
            <person name="Patel P."/>
            <person name="Richards A.L."/>
            <person name="Sadzewicz L."/>
            <person name="Sears K."/>
            <person name="Seidman D."/>
            <person name="Sengamalay N."/>
            <person name="Stenos J."/>
            <person name="Tallon L.J."/>
            <person name="Vincent G."/>
            <person name="Fraser C.M."/>
            <person name="Munderloh U."/>
            <person name="Dunning-Hotopp J.C."/>
        </authorList>
    </citation>
    <scope>NUCLEOTIDE SEQUENCE [LARGE SCALE GENOMIC DNA]</scope>
    <source>
        <strain evidence="1 2">Pedreira</strain>
    </source>
</reference>
<proteinExistence type="predicted"/>